<evidence type="ECO:0000313" key="2">
    <source>
        <dbReference type="EMBL" id="KAJ1205198.1"/>
    </source>
</evidence>
<name>A0AAV7VVB3_PLEWA</name>
<reference evidence="2" key="1">
    <citation type="journal article" date="2022" name="bioRxiv">
        <title>Sequencing and chromosome-scale assembly of the giantPleurodeles waltlgenome.</title>
        <authorList>
            <person name="Brown T."/>
            <person name="Elewa A."/>
            <person name="Iarovenko S."/>
            <person name="Subramanian E."/>
            <person name="Araus A.J."/>
            <person name="Petzold A."/>
            <person name="Susuki M."/>
            <person name="Suzuki K.-i.T."/>
            <person name="Hayashi T."/>
            <person name="Toyoda A."/>
            <person name="Oliveira C."/>
            <person name="Osipova E."/>
            <person name="Leigh N.D."/>
            <person name="Simon A."/>
            <person name="Yun M.H."/>
        </authorList>
    </citation>
    <scope>NUCLEOTIDE SEQUENCE</scope>
    <source>
        <strain evidence="2">20211129_DDA</strain>
        <tissue evidence="2">Liver</tissue>
    </source>
</reference>
<gene>
    <name evidence="2" type="ORF">NDU88_000633</name>
</gene>
<accession>A0AAV7VVB3</accession>
<comment type="caution">
    <text evidence="2">The sequence shown here is derived from an EMBL/GenBank/DDBJ whole genome shotgun (WGS) entry which is preliminary data.</text>
</comment>
<feature type="compositionally biased region" description="Basic and acidic residues" evidence="1">
    <location>
        <begin position="17"/>
        <end position="26"/>
    </location>
</feature>
<dbReference type="Proteomes" id="UP001066276">
    <property type="component" value="Chromosome 1_2"/>
</dbReference>
<evidence type="ECO:0000313" key="3">
    <source>
        <dbReference type="Proteomes" id="UP001066276"/>
    </source>
</evidence>
<dbReference type="EMBL" id="JANPWB010000002">
    <property type="protein sequence ID" value="KAJ1205198.1"/>
    <property type="molecule type" value="Genomic_DNA"/>
</dbReference>
<dbReference type="AlphaFoldDB" id="A0AAV7VVB3"/>
<organism evidence="2 3">
    <name type="scientific">Pleurodeles waltl</name>
    <name type="common">Iberian ribbed newt</name>
    <dbReference type="NCBI Taxonomy" id="8319"/>
    <lineage>
        <taxon>Eukaryota</taxon>
        <taxon>Metazoa</taxon>
        <taxon>Chordata</taxon>
        <taxon>Craniata</taxon>
        <taxon>Vertebrata</taxon>
        <taxon>Euteleostomi</taxon>
        <taxon>Amphibia</taxon>
        <taxon>Batrachia</taxon>
        <taxon>Caudata</taxon>
        <taxon>Salamandroidea</taxon>
        <taxon>Salamandridae</taxon>
        <taxon>Pleurodelinae</taxon>
        <taxon>Pleurodeles</taxon>
    </lineage>
</organism>
<proteinExistence type="predicted"/>
<feature type="region of interest" description="Disordered" evidence="1">
    <location>
        <begin position="1"/>
        <end position="103"/>
    </location>
</feature>
<protein>
    <submittedName>
        <fullName evidence="2">Uncharacterized protein</fullName>
    </submittedName>
</protein>
<evidence type="ECO:0000256" key="1">
    <source>
        <dbReference type="SAM" id="MobiDB-lite"/>
    </source>
</evidence>
<feature type="compositionally biased region" description="Low complexity" evidence="1">
    <location>
        <begin position="44"/>
        <end position="63"/>
    </location>
</feature>
<sequence>MEAARRGRLAAARTAHRKQETGRSEQQDISSRVYGLDSSRESDLSSGEHSSSESGSSVTSETGNKSSSNELTVRQLRRQRKCAKPQPNLQEGLENMTATGGGL</sequence>
<keyword evidence="3" id="KW-1185">Reference proteome</keyword>